<protein>
    <submittedName>
        <fullName evidence="1">TniB family NTP-binding protein</fullName>
    </submittedName>
</protein>
<keyword evidence="2" id="KW-1185">Reference proteome</keyword>
<dbReference type="Gene3D" id="3.40.50.300">
    <property type="entry name" value="P-loop containing nucleotide triphosphate hydrolases"/>
    <property type="match status" value="1"/>
</dbReference>
<dbReference type="InterPro" id="IPR008868">
    <property type="entry name" value="TniB"/>
</dbReference>
<dbReference type="InterPro" id="IPR027417">
    <property type="entry name" value="P-loop_NTPase"/>
</dbReference>
<dbReference type="EMBL" id="JAEPIV010000039">
    <property type="protein sequence ID" value="MBK4723074.1"/>
    <property type="molecule type" value="Genomic_DNA"/>
</dbReference>
<dbReference type="SUPFAM" id="SSF52540">
    <property type="entry name" value="P-loop containing nucleoside triphosphate hydrolases"/>
    <property type="match status" value="1"/>
</dbReference>
<comment type="caution">
    <text evidence="1">The sequence shown here is derived from an EMBL/GenBank/DDBJ whole genome shotgun (WGS) entry which is preliminary data.</text>
</comment>
<sequence length="292" mass="32852">MPPPDDPSWELHERLRSIRKVRWIDYPVATAAVERLTKLIDGTQTHRPPCCLIYSDTNNGKTTVCLKFARDINGTAESDAGERAEVPVLMVQAPAHPDIGGLYDAFLRRLNAPYLATARTDRKYDQVLRLLPQVGVRMIVIDEIHHVLAGKVDQRSIFLNSVKALSNELRIPIVAVGTQDALRTFQTDQQLGNRFEPFHIPRWTVGKDYALFLARLCDAMGLQKESNFHSRQLVSRFHTMSEGLTGETWKLMTAAAEAAVTGGREIIDTALIEELTWIAPSERRRSNRSGLI</sequence>
<accession>A0ABS1I7M2</accession>
<organism evidence="1 2">
    <name type="scientific">Azospirillum aestuarii</name>
    <dbReference type="NCBI Taxonomy" id="2802052"/>
    <lineage>
        <taxon>Bacteria</taxon>
        <taxon>Pseudomonadati</taxon>
        <taxon>Pseudomonadota</taxon>
        <taxon>Alphaproteobacteria</taxon>
        <taxon>Rhodospirillales</taxon>
        <taxon>Azospirillaceae</taxon>
        <taxon>Azospirillum</taxon>
    </lineage>
</organism>
<proteinExistence type="predicted"/>
<gene>
    <name evidence="1" type="ORF">JJL56_29915</name>
</gene>
<evidence type="ECO:0000313" key="2">
    <source>
        <dbReference type="Proteomes" id="UP000654452"/>
    </source>
</evidence>
<evidence type="ECO:0000313" key="1">
    <source>
        <dbReference type="EMBL" id="MBK4723074.1"/>
    </source>
</evidence>
<dbReference type="Pfam" id="PF05621">
    <property type="entry name" value="TniB"/>
    <property type="match status" value="1"/>
</dbReference>
<name>A0ABS1I7M2_9PROT</name>
<dbReference type="Proteomes" id="UP000654452">
    <property type="component" value="Unassembled WGS sequence"/>
</dbReference>
<reference evidence="1 2" key="1">
    <citation type="submission" date="2021-01" db="EMBL/GenBank/DDBJ databases">
        <title>Azospirillum sp. YIM DDC1 draft genome.</title>
        <authorList>
            <person name="Wang Y.-X."/>
        </authorList>
    </citation>
    <scope>NUCLEOTIDE SEQUENCE [LARGE SCALE GENOMIC DNA]</scope>
    <source>
        <strain evidence="1 2">YIM DDC1</strain>
    </source>
</reference>